<dbReference type="GO" id="GO:0008270">
    <property type="term" value="F:zinc ion binding"/>
    <property type="evidence" value="ECO:0007669"/>
    <property type="project" value="UniProtKB-KW"/>
</dbReference>
<dbReference type="InterPro" id="IPR051051">
    <property type="entry name" value="E3_ubiq-ligase_TRIM/RNF"/>
</dbReference>
<dbReference type="InParanoid" id="A0A6P7MPX7"/>
<dbReference type="PANTHER" id="PTHR25465">
    <property type="entry name" value="B-BOX DOMAIN CONTAINING"/>
    <property type="match status" value="1"/>
</dbReference>
<dbReference type="Pfam" id="PF00643">
    <property type="entry name" value="zf-B_box"/>
    <property type="match status" value="1"/>
</dbReference>
<dbReference type="InterPro" id="IPR058030">
    <property type="entry name" value="TRIM8/14/16/25/29/45/65_CC"/>
</dbReference>
<keyword evidence="3 6" id="KW-0863">Zinc-finger</keyword>
<dbReference type="CDD" id="cd16040">
    <property type="entry name" value="SPRY_PRY_SNTX"/>
    <property type="match status" value="1"/>
</dbReference>
<keyword evidence="2" id="KW-0479">Metal-binding</keyword>
<evidence type="ECO:0000256" key="4">
    <source>
        <dbReference type="ARBA" id="ARBA00022833"/>
    </source>
</evidence>
<evidence type="ECO:0000259" key="7">
    <source>
        <dbReference type="PROSITE" id="PS50089"/>
    </source>
</evidence>
<dbReference type="InterPro" id="IPR017907">
    <property type="entry name" value="Znf_RING_CS"/>
</dbReference>
<dbReference type="SUPFAM" id="SSF57845">
    <property type="entry name" value="B-box zinc-binding domain"/>
    <property type="match status" value="1"/>
</dbReference>
<name>A0A6P7MPX7_BETSP</name>
<dbReference type="PROSITE" id="PS50119">
    <property type="entry name" value="ZF_BBOX"/>
    <property type="match status" value="1"/>
</dbReference>
<feature type="domain" description="B30.2/SPRY" evidence="9">
    <location>
        <begin position="360"/>
        <end position="552"/>
    </location>
</feature>
<evidence type="ECO:0000256" key="1">
    <source>
        <dbReference type="ARBA" id="ARBA00022588"/>
    </source>
</evidence>
<keyword evidence="10" id="KW-1185">Reference proteome</keyword>
<dbReference type="PANTHER" id="PTHR25465:SF5">
    <property type="entry name" value="E3 UBIQUITIN_ISG15 LIGASE TRIM25-RELATED"/>
    <property type="match status" value="1"/>
</dbReference>
<dbReference type="Gene3D" id="3.30.40.10">
    <property type="entry name" value="Zinc/RING finger domain, C3HC4 (zinc finger)"/>
    <property type="match status" value="1"/>
</dbReference>
<dbReference type="Gene3D" id="4.10.830.40">
    <property type="match status" value="1"/>
</dbReference>
<dbReference type="PROSITE" id="PS50188">
    <property type="entry name" value="B302_SPRY"/>
    <property type="match status" value="1"/>
</dbReference>
<dbReference type="SMART" id="SM00184">
    <property type="entry name" value="RING"/>
    <property type="match status" value="1"/>
</dbReference>
<organism evidence="10 11">
    <name type="scientific">Betta splendens</name>
    <name type="common">Siamese fighting fish</name>
    <dbReference type="NCBI Taxonomy" id="158456"/>
    <lineage>
        <taxon>Eukaryota</taxon>
        <taxon>Metazoa</taxon>
        <taxon>Chordata</taxon>
        <taxon>Craniata</taxon>
        <taxon>Vertebrata</taxon>
        <taxon>Euteleostomi</taxon>
        <taxon>Actinopterygii</taxon>
        <taxon>Neopterygii</taxon>
        <taxon>Teleostei</taxon>
        <taxon>Neoteleostei</taxon>
        <taxon>Acanthomorphata</taxon>
        <taxon>Anabantaria</taxon>
        <taxon>Anabantiformes</taxon>
        <taxon>Anabantoidei</taxon>
        <taxon>Osphronemidae</taxon>
        <taxon>Betta</taxon>
    </lineage>
</organism>
<dbReference type="Gene3D" id="3.30.160.60">
    <property type="entry name" value="Classic Zinc Finger"/>
    <property type="match status" value="1"/>
</dbReference>
<dbReference type="Proteomes" id="UP000515150">
    <property type="component" value="Chromosome 6"/>
</dbReference>
<dbReference type="OrthoDB" id="6105938at2759"/>
<dbReference type="InterPro" id="IPR013083">
    <property type="entry name" value="Znf_RING/FYVE/PHD"/>
</dbReference>
<dbReference type="InterPro" id="IPR001870">
    <property type="entry name" value="B30.2/SPRY"/>
</dbReference>
<dbReference type="Pfam" id="PF25600">
    <property type="entry name" value="TRIM_CC"/>
    <property type="match status" value="1"/>
</dbReference>
<keyword evidence="5" id="KW-0391">Immunity</keyword>
<dbReference type="Pfam" id="PF15227">
    <property type="entry name" value="zf-C3HC4_4"/>
    <property type="match status" value="1"/>
</dbReference>
<dbReference type="GO" id="GO:0045087">
    <property type="term" value="P:innate immune response"/>
    <property type="evidence" value="ECO:0007669"/>
    <property type="project" value="UniProtKB-KW"/>
</dbReference>
<dbReference type="InterPro" id="IPR003877">
    <property type="entry name" value="SPRY_dom"/>
</dbReference>
<dbReference type="InterPro" id="IPR001841">
    <property type="entry name" value="Znf_RING"/>
</dbReference>
<dbReference type="SMART" id="SM00336">
    <property type="entry name" value="BBOX"/>
    <property type="match status" value="2"/>
</dbReference>
<feature type="domain" description="RING-type" evidence="7">
    <location>
        <begin position="10"/>
        <end position="54"/>
    </location>
</feature>
<evidence type="ECO:0000259" key="9">
    <source>
        <dbReference type="PROSITE" id="PS50188"/>
    </source>
</evidence>
<proteinExistence type="predicted"/>
<evidence type="ECO:0000256" key="3">
    <source>
        <dbReference type="ARBA" id="ARBA00022771"/>
    </source>
</evidence>
<dbReference type="PROSITE" id="PS50089">
    <property type="entry name" value="ZF_RING_2"/>
    <property type="match status" value="1"/>
</dbReference>
<keyword evidence="1" id="KW-0399">Innate immunity</keyword>
<dbReference type="AlphaFoldDB" id="A0A6P7MPX7"/>
<accession>A0A6P7MPX7</accession>
<dbReference type="SUPFAM" id="SSF49899">
    <property type="entry name" value="Concanavalin A-like lectins/glucanases"/>
    <property type="match status" value="1"/>
</dbReference>
<evidence type="ECO:0000259" key="8">
    <source>
        <dbReference type="PROSITE" id="PS50119"/>
    </source>
</evidence>
<dbReference type="CDD" id="cd19769">
    <property type="entry name" value="Bbox2_TRIM16-like"/>
    <property type="match status" value="1"/>
</dbReference>
<dbReference type="SUPFAM" id="SSF57850">
    <property type="entry name" value="RING/U-box"/>
    <property type="match status" value="1"/>
</dbReference>
<protein>
    <submittedName>
        <fullName evidence="11">E3 ubiquitin/ISG15 ligase TRIM25-like</fullName>
    </submittedName>
</protein>
<evidence type="ECO:0000256" key="6">
    <source>
        <dbReference type="PROSITE-ProRule" id="PRU00024"/>
    </source>
</evidence>
<reference evidence="11" key="1">
    <citation type="submission" date="2025-08" db="UniProtKB">
        <authorList>
            <consortium name="RefSeq"/>
        </authorList>
    </citation>
    <scope>IDENTIFICATION</scope>
</reference>
<dbReference type="SMART" id="SM00589">
    <property type="entry name" value="PRY"/>
    <property type="match status" value="1"/>
</dbReference>
<dbReference type="Pfam" id="PF13765">
    <property type="entry name" value="PRY"/>
    <property type="match status" value="1"/>
</dbReference>
<keyword evidence="4" id="KW-0862">Zinc</keyword>
<dbReference type="InterPro" id="IPR006574">
    <property type="entry name" value="PRY"/>
</dbReference>
<dbReference type="GeneID" id="114856751"/>
<dbReference type="KEGG" id="bspl:114856751"/>
<feature type="domain" description="B box-type" evidence="8">
    <location>
        <begin position="144"/>
        <end position="184"/>
    </location>
</feature>
<evidence type="ECO:0000256" key="5">
    <source>
        <dbReference type="ARBA" id="ARBA00022859"/>
    </source>
</evidence>
<evidence type="ECO:0000313" key="10">
    <source>
        <dbReference type="Proteomes" id="UP000515150"/>
    </source>
</evidence>
<evidence type="ECO:0000256" key="2">
    <source>
        <dbReference type="ARBA" id="ARBA00022723"/>
    </source>
</evidence>
<dbReference type="Pfam" id="PF00622">
    <property type="entry name" value="SPRY"/>
    <property type="match status" value="1"/>
</dbReference>
<dbReference type="GO" id="GO:0005737">
    <property type="term" value="C:cytoplasm"/>
    <property type="evidence" value="ECO:0007669"/>
    <property type="project" value="UniProtKB-ARBA"/>
</dbReference>
<dbReference type="Gene3D" id="2.60.120.920">
    <property type="match status" value="1"/>
</dbReference>
<evidence type="ECO:0000313" key="11">
    <source>
        <dbReference type="RefSeq" id="XP_029008270.1"/>
    </source>
</evidence>
<sequence length="552" mass="62662">MADNPELFDCSICLQLLEDPVTTLCGHNYCMKCINTFWDQTDSGDRAFSCPQCRETFFPRPVLKRNTLLADLLEQHKKKNCQNAEDEDAAAPGDVQCDGCTGNKRKASMFCLVCLASYCETHLQPHFEVSPLKKHRLVPACAKIKESICQEHNKLLELYCRTDQQFICLMCGMEKHQGHDTVEVAAEMAEMQRRLDGAKLEILGRMQDSQRKMAQLKEAAASIRAAAWEACDDFEQLCEAHIRGYVRSVQRKFSEVREKVGDVEKAGVDWTDDCVRQLQREASALRSREDDLDQLSLIDDPVQFLKGLQDLGPLPVSPDAHDRLNTLTDFVTAQKDKLRLMCNKEKQELSSHSENTQLLKIPKQQQILSRTSFKANKAEVEVDPCTVAACLCLANSNRQMLWSERDQGHPDHPDRFTHSYQALCKEGLDGNHYWEVQWDGGVVELAVSYKSIKRKGYGKDCCFGHNDVSWKLTCSPSGCTFWHHNLHRDQIPPAFSRRVRIHLDCEAGGLSFYHVCGPDNMILLHRIQTTFTEPLYPGFSVDLGATLEICNI</sequence>
<dbReference type="InterPro" id="IPR043136">
    <property type="entry name" value="B30.2/SPRY_sf"/>
</dbReference>
<gene>
    <name evidence="11" type="primary">LOC114856751</name>
</gene>
<dbReference type="InterPro" id="IPR013320">
    <property type="entry name" value="ConA-like_dom_sf"/>
</dbReference>
<dbReference type="PROSITE" id="PS00518">
    <property type="entry name" value="ZF_RING_1"/>
    <property type="match status" value="1"/>
</dbReference>
<dbReference type="RefSeq" id="XP_029008270.1">
    <property type="nucleotide sequence ID" value="XM_029152437.3"/>
</dbReference>
<dbReference type="InterPro" id="IPR000315">
    <property type="entry name" value="Znf_B-box"/>
</dbReference>